<dbReference type="EC" id="5.4.99.5" evidence="1 3"/>
<dbReference type="InterPro" id="IPR008243">
    <property type="entry name" value="Chorismate_mutase_AroH"/>
</dbReference>
<sequence>MEWQVRAIRGATTVSENSVEAIREAVMELLEQLEQGNHLDPNDIISAIFSATRDLDAIYPAAIARERPHWDNVALLDVQQMHVEGSLDRCIRCLIHVNVPKPNAVIYHPYLRQAKNLRPDWSILSDRSHTIAPVAGS</sequence>
<keyword evidence="2 3" id="KW-0028">Amino-acid biosynthesis</keyword>
<dbReference type="InterPro" id="IPR035959">
    <property type="entry name" value="RutC-like_sf"/>
</dbReference>
<accession>A0AAV3XHF7</accession>
<proteinExistence type="predicted"/>
<dbReference type="Proteomes" id="UP001050975">
    <property type="component" value="Unassembled WGS sequence"/>
</dbReference>
<feature type="binding site" evidence="2">
    <location>
        <position position="92"/>
    </location>
    <ligand>
        <name>prephenate</name>
        <dbReference type="ChEBI" id="CHEBI:29934"/>
    </ligand>
</feature>
<evidence type="ECO:0000313" key="5">
    <source>
        <dbReference type="Proteomes" id="UP001050975"/>
    </source>
</evidence>
<dbReference type="PANTHER" id="PTHR21164">
    <property type="entry name" value="CHORISMATE MUTASE"/>
    <property type="match status" value="1"/>
</dbReference>
<evidence type="ECO:0000256" key="1">
    <source>
        <dbReference type="NCBIfam" id="TIGR01796"/>
    </source>
</evidence>
<evidence type="ECO:0000256" key="2">
    <source>
        <dbReference type="PIRSR" id="PIRSR005965-1"/>
    </source>
</evidence>
<dbReference type="PROSITE" id="PS51167">
    <property type="entry name" value="CHORISMATE_MUT_1"/>
    <property type="match status" value="1"/>
</dbReference>
<dbReference type="Pfam" id="PF07736">
    <property type="entry name" value="CM_1"/>
    <property type="match status" value="1"/>
</dbReference>
<dbReference type="PIRSF" id="PIRSF005965">
    <property type="entry name" value="Chor_mut_AroH"/>
    <property type="match status" value="1"/>
</dbReference>
<reference evidence="4" key="1">
    <citation type="submission" date="2019-10" db="EMBL/GenBank/DDBJ databases">
        <title>Draft genome sequece of Microseira wollei NIES-4236.</title>
        <authorList>
            <person name="Yamaguchi H."/>
            <person name="Suzuki S."/>
            <person name="Kawachi M."/>
        </authorList>
    </citation>
    <scope>NUCLEOTIDE SEQUENCE</scope>
    <source>
        <strain evidence="4">NIES-4236</strain>
    </source>
</reference>
<dbReference type="CDD" id="cd02185">
    <property type="entry name" value="AroH"/>
    <property type="match status" value="1"/>
</dbReference>
<dbReference type="EMBL" id="BLAY01000118">
    <property type="protein sequence ID" value="GET41345.1"/>
    <property type="molecule type" value="Genomic_DNA"/>
</dbReference>
<dbReference type="PANTHER" id="PTHR21164:SF0">
    <property type="entry name" value="CHORISMATE MUTASE AROH"/>
    <property type="match status" value="1"/>
</dbReference>
<dbReference type="GO" id="GO:0004106">
    <property type="term" value="F:chorismate mutase activity"/>
    <property type="evidence" value="ECO:0007669"/>
    <property type="project" value="UniProtKB-UniRule"/>
</dbReference>
<name>A0AAV3XHF7_9CYAN</name>
<comment type="caution">
    <text evidence="4">The sequence shown here is derived from an EMBL/GenBank/DDBJ whole genome shotgun (WGS) entry which is preliminary data.</text>
</comment>
<dbReference type="NCBIfam" id="TIGR01796">
    <property type="entry name" value="CM_mono_aroH"/>
    <property type="match status" value="1"/>
</dbReference>
<dbReference type="GO" id="GO:0046417">
    <property type="term" value="P:chorismate metabolic process"/>
    <property type="evidence" value="ECO:0007669"/>
    <property type="project" value="TreeGrafter"/>
</dbReference>
<comment type="catalytic activity">
    <reaction evidence="3">
        <text>chorismate = prephenate</text>
        <dbReference type="Rhea" id="RHEA:13897"/>
        <dbReference type="ChEBI" id="CHEBI:29748"/>
        <dbReference type="ChEBI" id="CHEBI:29934"/>
        <dbReference type="EC" id="5.4.99.5"/>
    </reaction>
</comment>
<gene>
    <name evidence="4" type="ORF">MiSe_61570</name>
</gene>
<protein>
    <recommendedName>
        <fullName evidence="1 3">chorismate mutase</fullName>
        <ecNumber evidence="1 3">5.4.99.5</ecNumber>
    </recommendedName>
</protein>
<feature type="binding site" evidence="2">
    <location>
        <position position="9"/>
    </location>
    <ligand>
        <name>prephenate</name>
        <dbReference type="ChEBI" id="CHEBI:29934"/>
    </ligand>
</feature>
<organism evidence="4 5">
    <name type="scientific">Microseira wollei NIES-4236</name>
    <dbReference type="NCBI Taxonomy" id="2530354"/>
    <lineage>
        <taxon>Bacteria</taxon>
        <taxon>Bacillati</taxon>
        <taxon>Cyanobacteriota</taxon>
        <taxon>Cyanophyceae</taxon>
        <taxon>Oscillatoriophycideae</taxon>
        <taxon>Aerosakkonematales</taxon>
        <taxon>Aerosakkonemataceae</taxon>
        <taxon>Microseira</taxon>
    </lineage>
</organism>
<dbReference type="AlphaFoldDB" id="A0AAV3XHF7"/>
<keyword evidence="2 3" id="KW-0057">Aromatic amino acid biosynthesis</keyword>
<keyword evidence="5" id="KW-1185">Reference proteome</keyword>
<dbReference type="Gene3D" id="3.30.1330.40">
    <property type="entry name" value="RutC-like"/>
    <property type="match status" value="1"/>
</dbReference>
<dbReference type="SUPFAM" id="SSF55298">
    <property type="entry name" value="YjgF-like"/>
    <property type="match status" value="1"/>
</dbReference>
<keyword evidence="3" id="KW-0413">Isomerase</keyword>
<dbReference type="GO" id="GO:0009073">
    <property type="term" value="P:aromatic amino acid family biosynthetic process"/>
    <property type="evidence" value="ECO:0007669"/>
    <property type="project" value="UniProtKB-UniRule"/>
</dbReference>
<evidence type="ECO:0000313" key="4">
    <source>
        <dbReference type="EMBL" id="GET41345.1"/>
    </source>
</evidence>
<feature type="binding site" evidence="2">
    <location>
        <position position="110"/>
    </location>
    <ligand>
        <name>prephenate</name>
        <dbReference type="ChEBI" id="CHEBI:29934"/>
    </ligand>
</feature>
<dbReference type="GO" id="GO:0008652">
    <property type="term" value="P:amino acid biosynthetic process"/>
    <property type="evidence" value="ECO:0007669"/>
    <property type="project" value="UniProtKB-UniRule"/>
</dbReference>
<evidence type="ECO:0000256" key="3">
    <source>
        <dbReference type="PROSITE-ProRule" id="PRU00514"/>
    </source>
</evidence>